<reference evidence="3 4" key="1">
    <citation type="submission" date="2021-06" db="EMBL/GenBank/DDBJ databases">
        <title>New haloarchaea isolates fom saline soil.</title>
        <authorList>
            <person name="Duran-Viseras A."/>
            <person name="Sanchez-Porro C.S."/>
            <person name="Ventosa A."/>
        </authorList>
    </citation>
    <scope>NUCLEOTIDE SEQUENCE [LARGE SCALE GENOMIC DNA]</scope>
    <source>
        <strain evidence="3 4">JCM 183640</strain>
    </source>
</reference>
<dbReference type="InterPro" id="IPR013783">
    <property type="entry name" value="Ig-like_fold"/>
</dbReference>
<feature type="transmembrane region" description="Helical" evidence="2">
    <location>
        <begin position="16"/>
        <end position="40"/>
    </location>
</feature>
<gene>
    <name evidence="3" type="ORF">KTS45_10370</name>
</gene>
<accession>A0A8J7Y5G2</accession>
<evidence type="ECO:0000256" key="1">
    <source>
        <dbReference type="SAM" id="MobiDB-lite"/>
    </source>
</evidence>
<comment type="caution">
    <text evidence="3">The sequence shown here is derived from an EMBL/GenBank/DDBJ whole genome shotgun (WGS) entry which is preliminary data.</text>
</comment>
<dbReference type="InterPro" id="IPR055713">
    <property type="entry name" value="DUF7289"/>
</dbReference>
<proteinExistence type="predicted"/>
<protein>
    <recommendedName>
        <fullName evidence="5">CARDB domain-containing protein</fullName>
    </recommendedName>
</protein>
<evidence type="ECO:0000256" key="2">
    <source>
        <dbReference type="SAM" id="Phobius"/>
    </source>
</evidence>
<feature type="compositionally biased region" description="Polar residues" evidence="1">
    <location>
        <begin position="1258"/>
        <end position="1274"/>
    </location>
</feature>
<name>A0A8J7Y5G2_9EURY</name>
<dbReference type="Pfam" id="PF23960">
    <property type="entry name" value="DUF7289"/>
    <property type="match status" value="1"/>
</dbReference>
<dbReference type="OrthoDB" id="148042at2157"/>
<feature type="region of interest" description="Disordered" evidence="1">
    <location>
        <begin position="1251"/>
        <end position="1274"/>
    </location>
</feature>
<keyword evidence="4" id="KW-1185">Reference proteome</keyword>
<dbReference type="Proteomes" id="UP000766550">
    <property type="component" value="Unassembled WGS sequence"/>
</dbReference>
<sequence length="1274" mass="135329">MIGGGRSVGGERGVSNVLAVVLLIGITTVGVVVVLVAGWATISDVNQDANTEIAEESLLKIDSVFQQSSGGNASFDIPDEVDGKVSVSHDPTYNLTLNENATCSSGARDLSSIRYEESGKNVGYEGGGVWRLTEAGTTMSSPPDVTYENGSLSVAFVDINGQITSSGEIRAQRNVTAQQIQQRNMSRALYTNGTYAAPPPGTGPIGFVCKPSNVQNATLKIEDSLYARGWANWARNNYDDRRVSVNPTGTVNPGDTVEITFQLGDVSDPHYAVSNVGIMRSPGSQPQVTATVTNTGGLRATRPVRFSYDNATYDSQSVTLDGGESTTVTQPLPNSRIVDDGNPHNLTVIADETAHQKVAFDSQDGYPNARISSVSVPSGVNLGAEPSSATVTLENSGPGDAGDMTAIETLTMTVDGTPRATWNVSVPPEGTKTVHVGEELPTSDTGTYRLEFSGDLASNTEAVDPFTVGEAGYFSIQSVSPPTNADEGDAVAVDADVKNTGGQTIEDDVIVRIENGSTGALVAESTTTMDLNGDLAGPPESQIATVSHTFGAHTNGLYTYTVETPNETQTGNFYVGPSPAANFVITGSTISKNPVAMGNQTTFDVRVNNTGSSSGTQTVRIANASTGATIASKTLTLAPNENRTAAWTVTANHEEFDYGNNKLRISTANTSLYQNLEVHDGWEPIDSDDGKITVEEGVRAEIEMNGAELEGYYNGYTFGAPVEMHLRIENETGEYSRLLWEDYEDGDVNHPEAERRMRNEDYPDIYTERLTLAPDSNLSLFARSYYCDRYVDSDVIHEDVDVYDNGRLYDIPAWKCDDRGPERIAIDGDSNSENVVILGDGDELPAYQQAGVAQLGIDDMLGGKVSDDGRLQLADDERVFLYELSKEDASPGNAHRSGDPDYNDAVATFRVVSLERTVQEPAKFRITDVDVPSKVNQGEDTDLDVTVTNFGGKSGSTPVRATFAGIDEGVRSVDDLGPGESETVSFGLDTAHSTGTYEWTTDATASSTPASERSGFVTIGDPPAANFLVSVSGPATADVDDAPEATVKIYNTGAASDTQDVTLFVRDDDAAGGGFTEVASKSVSLASGNSKTRTFDLPRAKSNYTYYVETEDVTASNRRLFVGESAVSVVRDTSINIGTSDYDTGGIIERRGGISRMNVKVQNSGTVGDERDVRLTITNKNTGATVVNETVSKRVGSGNLAGEGPVPAYVGFDSDLDPGYYIYNVTVYSDTESSGNTDDTVTGELFLQEVDDGDSNTEDSPISVDSSTITVGSG</sequence>
<keyword evidence="2" id="KW-0812">Transmembrane</keyword>
<keyword evidence="2" id="KW-0472">Membrane</keyword>
<keyword evidence="2" id="KW-1133">Transmembrane helix</keyword>
<dbReference type="AlphaFoldDB" id="A0A8J7Y5G2"/>
<evidence type="ECO:0000313" key="3">
    <source>
        <dbReference type="EMBL" id="MBV0924602.1"/>
    </source>
</evidence>
<evidence type="ECO:0000313" key="4">
    <source>
        <dbReference type="Proteomes" id="UP000766550"/>
    </source>
</evidence>
<dbReference type="Gene3D" id="2.60.40.10">
    <property type="entry name" value="Immunoglobulins"/>
    <property type="match status" value="5"/>
</dbReference>
<dbReference type="RefSeq" id="WP_162319163.1">
    <property type="nucleotide sequence ID" value="NZ_JAHQXF010000002.1"/>
</dbReference>
<organism evidence="3 4">
    <name type="scientific">Haloarcula limicola</name>
    <dbReference type="NCBI Taxonomy" id="1429915"/>
    <lineage>
        <taxon>Archaea</taxon>
        <taxon>Methanobacteriati</taxon>
        <taxon>Methanobacteriota</taxon>
        <taxon>Stenosarchaea group</taxon>
        <taxon>Halobacteria</taxon>
        <taxon>Halobacteriales</taxon>
        <taxon>Haloarculaceae</taxon>
        <taxon>Haloarcula</taxon>
    </lineage>
</organism>
<dbReference type="EMBL" id="JAHQXF010000002">
    <property type="protein sequence ID" value="MBV0924602.1"/>
    <property type="molecule type" value="Genomic_DNA"/>
</dbReference>
<evidence type="ECO:0008006" key="5">
    <source>
        <dbReference type="Google" id="ProtNLM"/>
    </source>
</evidence>